<gene>
    <name evidence="1" type="ORF">COB67_02610</name>
</gene>
<name>A0A2A4TB39_9DELT</name>
<dbReference type="Proteomes" id="UP000218113">
    <property type="component" value="Unassembled WGS sequence"/>
</dbReference>
<dbReference type="EMBL" id="NVSR01000007">
    <property type="protein sequence ID" value="PCI30197.1"/>
    <property type="molecule type" value="Genomic_DNA"/>
</dbReference>
<accession>A0A2A4TB39</accession>
<reference evidence="2" key="1">
    <citation type="submission" date="2017-08" db="EMBL/GenBank/DDBJ databases">
        <title>A dynamic microbial community with high functional redundancy inhabits the cold, oxic subseafloor aquifer.</title>
        <authorList>
            <person name="Tully B.J."/>
            <person name="Wheat C.G."/>
            <person name="Glazer B.T."/>
            <person name="Huber J.A."/>
        </authorList>
    </citation>
    <scope>NUCLEOTIDE SEQUENCE [LARGE SCALE GENOMIC DNA]</scope>
</reference>
<comment type="caution">
    <text evidence="1">The sequence shown here is derived from an EMBL/GenBank/DDBJ whole genome shotgun (WGS) entry which is preliminary data.</text>
</comment>
<evidence type="ECO:0008006" key="3">
    <source>
        <dbReference type="Google" id="ProtNLM"/>
    </source>
</evidence>
<dbReference type="PROSITE" id="PS51257">
    <property type="entry name" value="PROKAR_LIPOPROTEIN"/>
    <property type="match status" value="1"/>
</dbReference>
<evidence type="ECO:0000313" key="2">
    <source>
        <dbReference type="Proteomes" id="UP000218113"/>
    </source>
</evidence>
<evidence type="ECO:0000313" key="1">
    <source>
        <dbReference type="EMBL" id="PCI30197.1"/>
    </source>
</evidence>
<sequence length="172" mass="19471">MKKRYLPLLLITTLSFIGCNGKTVQVENELKLTPVEYKVTGIQIIEGMTITGIVIDPSNITSYDKVLIKSENCLFTATPLIYNITNKIDLKIVHTLCEINGIEYESDNVKANIYENGYYGLEASEKETEEQFLISLKPGRFVKIVLQEGNFYPISRELNTLMLEELIGSPKK</sequence>
<organism evidence="1 2">
    <name type="scientific">SAR324 cluster bacterium</name>
    <dbReference type="NCBI Taxonomy" id="2024889"/>
    <lineage>
        <taxon>Bacteria</taxon>
        <taxon>Deltaproteobacteria</taxon>
        <taxon>SAR324 cluster</taxon>
    </lineage>
</organism>
<dbReference type="AlphaFoldDB" id="A0A2A4TB39"/>
<proteinExistence type="predicted"/>
<protein>
    <recommendedName>
        <fullName evidence="3">Lipoprotein</fullName>
    </recommendedName>
</protein>